<gene>
    <name evidence="5" type="ORF">TSPGSL018_27397</name>
</gene>
<dbReference type="PANTHER" id="PTHR30457">
    <property type="entry name" value="5'-NUCLEOTIDASE SURE"/>
    <property type="match status" value="1"/>
</dbReference>
<dbReference type="InterPro" id="IPR036523">
    <property type="entry name" value="SurE-like_sf"/>
</dbReference>
<dbReference type="Pfam" id="PF01975">
    <property type="entry name" value="SurE"/>
    <property type="match status" value="1"/>
</dbReference>
<dbReference type="Gene3D" id="3.40.1210.10">
    <property type="entry name" value="Survival protein SurE-like phosphatase/nucleotidase"/>
    <property type="match status" value="1"/>
</dbReference>
<dbReference type="PANTHER" id="PTHR30457:SF0">
    <property type="entry name" value="PHOSPHATASE, PUTATIVE (AFU_ORTHOLOGUE AFUA_4G01070)-RELATED"/>
    <property type="match status" value="1"/>
</dbReference>
<organism evidence="5">
    <name type="scientific">Tetraselmis sp. GSL018</name>
    <dbReference type="NCBI Taxonomy" id="582737"/>
    <lineage>
        <taxon>Eukaryota</taxon>
        <taxon>Viridiplantae</taxon>
        <taxon>Chlorophyta</taxon>
        <taxon>core chlorophytes</taxon>
        <taxon>Chlorodendrophyceae</taxon>
        <taxon>Chlorodendrales</taxon>
        <taxon>Chlorodendraceae</taxon>
        <taxon>Tetraselmis</taxon>
    </lineage>
</organism>
<name>A0A061QRF2_9CHLO</name>
<evidence type="ECO:0000313" key="5">
    <source>
        <dbReference type="EMBL" id="JAC61014.1"/>
    </source>
</evidence>
<comment type="similarity">
    <text evidence="1">Belongs to the SurE nucleotidase family.</text>
</comment>
<dbReference type="SUPFAM" id="SSF64167">
    <property type="entry name" value="SurE-like"/>
    <property type="match status" value="1"/>
</dbReference>
<feature type="domain" description="Survival protein SurE-like phosphatase/nucleotidase" evidence="4">
    <location>
        <begin position="13"/>
        <end position="134"/>
    </location>
</feature>
<dbReference type="InterPro" id="IPR002828">
    <property type="entry name" value="SurE-like_Pase/nucleotidase"/>
</dbReference>
<dbReference type="GO" id="GO:0046872">
    <property type="term" value="F:metal ion binding"/>
    <property type="evidence" value="ECO:0007669"/>
    <property type="project" value="UniProtKB-KW"/>
</dbReference>
<sequence length="199" mass="21015">MPAAVDTCSKPKVLVSNDDGVAAPGLRAFVKILKEADCCDVYVCGPAGERSAQSHAITLRKPLEAWDIPVPGAVAAFAVDGTPADSVMLAVNSSLFEVCRRSIDCKSCNSRGDNAGLHVIYSGTVGAAREAACKARIWPPFGVGYAKLKSSYRLSSRVPFFTCDAGPLCDSSSKVPEFTVSKAPDVLCLFFSSHLLLLL</sequence>
<accession>A0A061QRF2</accession>
<keyword evidence="3" id="KW-0378">Hydrolase</keyword>
<evidence type="ECO:0000256" key="3">
    <source>
        <dbReference type="ARBA" id="ARBA00022801"/>
    </source>
</evidence>
<reference evidence="5" key="1">
    <citation type="submission" date="2014-05" db="EMBL/GenBank/DDBJ databases">
        <title>The transcriptome of the halophilic microalga Tetraselmis sp. GSL018 isolated from the Great Salt Lake, Utah.</title>
        <authorList>
            <person name="Jinkerson R.E."/>
            <person name="D'Adamo S."/>
            <person name="Posewitz M.C."/>
        </authorList>
    </citation>
    <scope>NUCLEOTIDE SEQUENCE</scope>
    <source>
        <strain evidence="5">GSL018</strain>
    </source>
</reference>
<dbReference type="EMBL" id="GBEZ01026163">
    <property type="protein sequence ID" value="JAC61014.1"/>
    <property type="molecule type" value="Transcribed_RNA"/>
</dbReference>
<proteinExistence type="inferred from homology"/>
<evidence type="ECO:0000256" key="2">
    <source>
        <dbReference type="ARBA" id="ARBA00022723"/>
    </source>
</evidence>
<dbReference type="InterPro" id="IPR030048">
    <property type="entry name" value="SurE"/>
</dbReference>
<evidence type="ECO:0000259" key="4">
    <source>
        <dbReference type="Pfam" id="PF01975"/>
    </source>
</evidence>
<dbReference type="GO" id="GO:0008252">
    <property type="term" value="F:nucleotidase activity"/>
    <property type="evidence" value="ECO:0007669"/>
    <property type="project" value="InterPro"/>
</dbReference>
<keyword evidence="2" id="KW-0479">Metal-binding</keyword>
<evidence type="ECO:0000256" key="1">
    <source>
        <dbReference type="ARBA" id="ARBA00011062"/>
    </source>
</evidence>
<dbReference type="AlphaFoldDB" id="A0A061QRF2"/>
<protein>
    <submittedName>
        <fullName evidence="5">5-nucleotidase sure</fullName>
    </submittedName>
</protein>